<dbReference type="GO" id="GO:0005705">
    <property type="term" value="C:polytene chromosome interband"/>
    <property type="evidence" value="ECO:0007669"/>
    <property type="project" value="EnsemblMetazoa"/>
</dbReference>
<dbReference type="AlphaFoldDB" id="B4J8L2"/>
<dbReference type="eggNOG" id="ENOG502TBNX">
    <property type="taxonomic scope" value="Eukaryota"/>
</dbReference>
<feature type="region of interest" description="Disordered" evidence="8">
    <location>
        <begin position="63"/>
        <end position="87"/>
    </location>
</feature>
<dbReference type="SUPFAM" id="SSF46689">
    <property type="entry name" value="Homeodomain-like"/>
    <property type="match status" value="1"/>
</dbReference>
<evidence type="ECO:0000256" key="4">
    <source>
        <dbReference type="ARBA" id="ARBA00023015"/>
    </source>
</evidence>
<dbReference type="InterPro" id="IPR051839">
    <property type="entry name" value="RD_transcriptional_regulator"/>
</dbReference>
<dbReference type="PhylomeDB" id="B4J8L2"/>
<proteinExistence type="predicted"/>
<evidence type="ECO:0000256" key="6">
    <source>
        <dbReference type="ARBA" id="ARBA00023163"/>
    </source>
</evidence>
<keyword evidence="5 7" id="KW-0238">DNA-binding</keyword>
<gene>
    <name evidence="10" type="primary">Dgri\GH21351</name>
    <name evidence="10" type="ORF">Dgri_GH21351</name>
</gene>
<feature type="region of interest" description="Disordered" evidence="8">
    <location>
        <begin position="194"/>
        <end position="214"/>
    </location>
</feature>
<keyword evidence="11" id="KW-1185">Reference proteome</keyword>
<evidence type="ECO:0000256" key="8">
    <source>
        <dbReference type="SAM" id="MobiDB-lite"/>
    </source>
</evidence>
<organism evidence="11">
    <name type="scientific">Drosophila grimshawi</name>
    <name type="common">Hawaiian fruit fly</name>
    <name type="synonym">Idiomyia grimshawi</name>
    <dbReference type="NCBI Taxonomy" id="7222"/>
    <lineage>
        <taxon>Eukaryota</taxon>
        <taxon>Metazoa</taxon>
        <taxon>Ecdysozoa</taxon>
        <taxon>Arthropoda</taxon>
        <taxon>Hexapoda</taxon>
        <taxon>Insecta</taxon>
        <taxon>Pterygota</taxon>
        <taxon>Neoptera</taxon>
        <taxon>Endopterygota</taxon>
        <taxon>Diptera</taxon>
        <taxon>Brachycera</taxon>
        <taxon>Muscomorpha</taxon>
        <taxon>Ephydroidea</taxon>
        <taxon>Drosophilidae</taxon>
        <taxon>Drosophila</taxon>
        <taxon>Hawaiian Drosophila</taxon>
    </lineage>
</organism>
<name>B4J8L2_DROGR</name>
<dbReference type="InterPro" id="IPR036388">
    <property type="entry name" value="WH-like_DNA-bd_sf"/>
</dbReference>
<dbReference type="InParanoid" id="B4J8L2"/>
<evidence type="ECO:0000256" key="2">
    <source>
        <dbReference type="ARBA" id="ARBA00022473"/>
    </source>
</evidence>
<evidence type="ECO:0000313" key="10">
    <source>
        <dbReference type="EMBL" id="EDW01279.1"/>
    </source>
</evidence>
<evidence type="ECO:0000256" key="7">
    <source>
        <dbReference type="PROSITE-ProRule" id="PRU00320"/>
    </source>
</evidence>
<dbReference type="GO" id="GO:0003677">
    <property type="term" value="F:DNA binding"/>
    <property type="evidence" value="ECO:0007669"/>
    <property type="project" value="UniProtKB-UniRule"/>
</dbReference>
<keyword evidence="3" id="KW-0597">Phosphoprotein</keyword>
<keyword evidence="2" id="KW-0217">Developmental protein</keyword>
<dbReference type="GO" id="GO:0005730">
    <property type="term" value="C:nucleolus"/>
    <property type="evidence" value="ECO:0007669"/>
    <property type="project" value="EnsemblMetazoa"/>
</dbReference>
<keyword evidence="4" id="KW-0805">Transcription regulation</keyword>
<dbReference type="KEGG" id="dgr:6559319"/>
<comment type="subcellular location">
    <subcellularLocation>
        <location evidence="1 7">Nucleus</location>
    </subcellularLocation>
</comment>
<dbReference type="HOGENOM" id="CLU_1125541_0_0_1"/>
<dbReference type="OMA" id="WQIINIY"/>
<dbReference type="PROSITE" id="PS50960">
    <property type="entry name" value="HTH_PSQ"/>
    <property type="match status" value="1"/>
</dbReference>
<dbReference type="Gene3D" id="1.10.10.10">
    <property type="entry name" value="Winged helix-like DNA-binding domain superfamily/Winged helix DNA-binding domain"/>
    <property type="match status" value="1"/>
</dbReference>
<protein>
    <submittedName>
        <fullName evidence="10">GH21351</fullName>
    </submittedName>
</protein>
<dbReference type="PANTHER" id="PTHR33215">
    <property type="entry name" value="PROTEIN DISTAL ANTENNA"/>
    <property type="match status" value="1"/>
</dbReference>
<evidence type="ECO:0000313" key="11">
    <source>
        <dbReference type="Proteomes" id="UP000001070"/>
    </source>
</evidence>
<dbReference type="Proteomes" id="UP000001070">
    <property type="component" value="Unassembled WGS sequence"/>
</dbReference>
<dbReference type="GO" id="GO:0006357">
    <property type="term" value="P:regulation of transcription by RNA polymerase II"/>
    <property type="evidence" value="ECO:0007669"/>
    <property type="project" value="EnsemblMetazoa"/>
</dbReference>
<evidence type="ECO:0000256" key="5">
    <source>
        <dbReference type="ARBA" id="ARBA00023125"/>
    </source>
</evidence>
<evidence type="ECO:0000259" key="9">
    <source>
        <dbReference type="PROSITE" id="PS50960"/>
    </source>
</evidence>
<dbReference type="InterPro" id="IPR009057">
    <property type="entry name" value="Homeodomain-like_sf"/>
</dbReference>
<sequence>MERAIVPRGKRPRVQVSQENKELAIARIRNGETKASISRELGVPESTVRGWVKRADQRIARGILEGKENASPPTQLQRPVKRDHNGQPAAMTPVGVPMPIELFEQAANSQLQLTDWLHIFNAGILNFTLVATAAYLRACSRGTTDRQSLWQIICEYVDEAGRNVAANGGAVAFNRQFVRTVGIVAPRLHITAEDDEDDAEDGYGGYDENALRLP</sequence>
<dbReference type="OrthoDB" id="6624814at2759"/>
<dbReference type="FunCoup" id="B4J8L2">
    <property type="interactions" value="40"/>
</dbReference>
<accession>B4J8L2</accession>
<keyword evidence="7" id="KW-0539">Nucleus</keyword>
<dbReference type="Pfam" id="PF04218">
    <property type="entry name" value="CENP-B_N"/>
    <property type="match status" value="1"/>
</dbReference>
<dbReference type="InterPro" id="IPR007889">
    <property type="entry name" value="HTH_Psq"/>
</dbReference>
<evidence type="ECO:0000256" key="3">
    <source>
        <dbReference type="ARBA" id="ARBA00022553"/>
    </source>
</evidence>
<feature type="DNA-binding region" description="H-T-H motif" evidence="7">
    <location>
        <begin position="34"/>
        <end position="54"/>
    </location>
</feature>
<dbReference type="EMBL" id="CH916367">
    <property type="protein sequence ID" value="EDW01279.1"/>
    <property type="molecule type" value="Genomic_DNA"/>
</dbReference>
<keyword evidence="6" id="KW-0804">Transcription</keyword>
<dbReference type="PANTHER" id="PTHR33215:SF13">
    <property type="entry name" value="PROTEIN DISTAL ANTENNA"/>
    <property type="match status" value="1"/>
</dbReference>
<feature type="domain" description="HTH psq-type" evidence="9">
    <location>
        <begin position="7"/>
        <end position="58"/>
    </location>
</feature>
<evidence type="ECO:0000256" key="1">
    <source>
        <dbReference type="ARBA" id="ARBA00004123"/>
    </source>
</evidence>
<reference evidence="10 11" key="1">
    <citation type="journal article" date="2007" name="Nature">
        <title>Evolution of genes and genomes on the Drosophila phylogeny.</title>
        <authorList>
            <consortium name="Drosophila 12 Genomes Consortium"/>
            <person name="Clark A.G."/>
            <person name="Eisen M.B."/>
            <person name="Smith D.R."/>
            <person name="Bergman C.M."/>
            <person name="Oliver B."/>
            <person name="Markow T.A."/>
            <person name="Kaufman T.C."/>
            <person name="Kellis M."/>
            <person name="Gelbart W."/>
            <person name="Iyer V.N."/>
            <person name="Pollard D.A."/>
            <person name="Sackton T.B."/>
            <person name="Larracuente A.M."/>
            <person name="Singh N.D."/>
            <person name="Abad J.P."/>
            <person name="Abt D.N."/>
            <person name="Adryan B."/>
            <person name="Aguade M."/>
            <person name="Akashi H."/>
            <person name="Anderson W.W."/>
            <person name="Aquadro C.F."/>
            <person name="Ardell D.H."/>
            <person name="Arguello R."/>
            <person name="Artieri C.G."/>
            <person name="Barbash D.A."/>
            <person name="Barker D."/>
            <person name="Barsanti P."/>
            <person name="Batterham P."/>
            <person name="Batzoglou S."/>
            <person name="Begun D."/>
            <person name="Bhutkar A."/>
            <person name="Blanco E."/>
            <person name="Bosak S.A."/>
            <person name="Bradley R.K."/>
            <person name="Brand A.D."/>
            <person name="Brent M.R."/>
            <person name="Brooks A.N."/>
            <person name="Brown R.H."/>
            <person name="Butlin R.K."/>
            <person name="Caggese C."/>
            <person name="Calvi B.R."/>
            <person name="Bernardo de Carvalho A."/>
            <person name="Caspi A."/>
            <person name="Castrezana S."/>
            <person name="Celniker S.E."/>
            <person name="Chang J.L."/>
            <person name="Chapple C."/>
            <person name="Chatterji S."/>
            <person name="Chinwalla A."/>
            <person name="Civetta A."/>
            <person name="Clifton S.W."/>
            <person name="Comeron J.M."/>
            <person name="Costello J.C."/>
            <person name="Coyne J.A."/>
            <person name="Daub J."/>
            <person name="David R.G."/>
            <person name="Delcher A.L."/>
            <person name="Delehaunty K."/>
            <person name="Do C.B."/>
            <person name="Ebling H."/>
            <person name="Edwards K."/>
            <person name="Eickbush T."/>
            <person name="Evans J.D."/>
            <person name="Filipski A."/>
            <person name="Findeiss S."/>
            <person name="Freyhult E."/>
            <person name="Fulton L."/>
            <person name="Fulton R."/>
            <person name="Garcia A.C."/>
            <person name="Gardiner A."/>
            <person name="Garfield D.A."/>
            <person name="Garvin B.E."/>
            <person name="Gibson G."/>
            <person name="Gilbert D."/>
            <person name="Gnerre S."/>
            <person name="Godfrey J."/>
            <person name="Good R."/>
            <person name="Gotea V."/>
            <person name="Gravely B."/>
            <person name="Greenberg A.J."/>
            <person name="Griffiths-Jones S."/>
            <person name="Gross S."/>
            <person name="Guigo R."/>
            <person name="Gustafson E.A."/>
            <person name="Haerty W."/>
            <person name="Hahn M.W."/>
            <person name="Halligan D.L."/>
            <person name="Halpern A.L."/>
            <person name="Halter G.M."/>
            <person name="Han M.V."/>
            <person name="Heger A."/>
            <person name="Hillier L."/>
            <person name="Hinrichs A.S."/>
            <person name="Holmes I."/>
            <person name="Hoskins R.A."/>
            <person name="Hubisz M.J."/>
            <person name="Hultmark D."/>
            <person name="Huntley M.A."/>
            <person name="Jaffe D.B."/>
            <person name="Jagadeeshan S."/>
            <person name="Jeck W.R."/>
            <person name="Johnson J."/>
            <person name="Jones C.D."/>
            <person name="Jordan W.C."/>
            <person name="Karpen G.H."/>
            <person name="Kataoka E."/>
            <person name="Keightley P.D."/>
            <person name="Kheradpour P."/>
            <person name="Kirkness E.F."/>
            <person name="Koerich L.B."/>
            <person name="Kristiansen K."/>
            <person name="Kudrna D."/>
            <person name="Kulathinal R.J."/>
            <person name="Kumar S."/>
            <person name="Kwok R."/>
            <person name="Lander E."/>
            <person name="Langley C.H."/>
            <person name="Lapoint R."/>
            <person name="Lazzaro B.P."/>
            <person name="Lee S.J."/>
            <person name="Levesque L."/>
            <person name="Li R."/>
            <person name="Lin C.F."/>
            <person name="Lin M.F."/>
            <person name="Lindblad-Toh K."/>
            <person name="Llopart A."/>
            <person name="Long M."/>
            <person name="Low L."/>
            <person name="Lozovsky E."/>
            <person name="Lu J."/>
            <person name="Luo M."/>
            <person name="Machado C.A."/>
            <person name="Makalowski W."/>
            <person name="Marzo M."/>
            <person name="Matsuda M."/>
            <person name="Matzkin L."/>
            <person name="McAllister B."/>
            <person name="McBride C.S."/>
            <person name="McKernan B."/>
            <person name="McKernan K."/>
            <person name="Mendez-Lago M."/>
            <person name="Minx P."/>
            <person name="Mollenhauer M.U."/>
            <person name="Montooth K."/>
            <person name="Mount S.M."/>
            <person name="Mu X."/>
            <person name="Myers E."/>
            <person name="Negre B."/>
            <person name="Newfeld S."/>
            <person name="Nielsen R."/>
            <person name="Noor M.A."/>
            <person name="O'Grady P."/>
            <person name="Pachter L."/>
            <person name="Papaceit M."/>
            <person name="Parisi M.J."/>
            <person name="Parisi M."/>
            <person name="Parts L."/>
            <person name="Pedersen J.S."/>
            <person name="Pesole G."/>
            <person name="Phillippy A.M."/>
            <person name="Ponting C.P."/>
            <person name="Pop M."/>
            <person name="Porcelli D."/>
            <person name="Powell J.R."/>
            <person name="Prohaska S."/>
            <person name="Pruitt K."/>
            <person name="Puig M."/>
            <person name="Quesneville H."/>
            <person name="Ram K.R."/>
            <person name="Rand D."/>
            <person name="Rasmussen M.D."/>
            <person name="Reed L.K."/>
            <person name="Reenan R."/>
            <person name="Reily A."/>
            <person name="Remington K.A."/>
            <person name="Rieger T.T."/>
            <person name="Ritchie M.G."/>
            <person name="Robin C."/>
            <person name="Rogers Y.H."/>
            <person name="Rohde C."/>
            <person name="Rozas J."/>
            <person name="Rubenfield M.J."/>
            <person name="Ruiz A."/>
            <person name="Russo S."/>
            <person name="Salzberg S.L."/>
            <person name="Sanchez-Gracia A."/>
            <person name="Saranga D.J."/>
            <person name="Sato H."/>
            <person name="Schaeffer S.W."/>
            <person name="Schatz M.C."/>
            <person name="Schlenke T."/>
            <person name="Schwartz R."/>
            <person name="Segarra C."/>
            <person name="Singh R.S."/>
            <person name="Sirot L."/>
            <person name="Sirota M."/>
            <person name="Sisneros N.B."/>
            <person name="Smith C.D."/>
            <person name="Smith T.F."/>
            <person name="Spieth J."/>
            <person name="Stage D.E."/>
            <person name="Stark A."/>
            <person name="Stephan W."/>
            <person name="Strausberg R.L."/>
            <person name="Strempel S."/>
            <person name="Sturgill D."/>
            <person name="Sutton G."/>
            <person name="Sutton G.G."/>
            <person name="Tao W."/>
            <person name="Teichmann S."/>
            <person name="Tobari Y.N."/>
            <person name="Tomimura Y."/>
            <person name="Tsolas J.M."/>
            <person name="Valente V.L."/>
            <person name="Venter E."/>
            <person name="Venter J.C."/>
            <person name="Vicario S."/>
            <person name="Vieira F.G."/>
            <person name="Vilella A.J."/>
            <person name="Villasante A."/>
            <person name="Walenz B."/>
            <person name="Wang J."/>
            <person name="Wasserman M."/>
            <person name="Watts T."/>
            <person name="Wilson D."/>
            <person name="Wilson R.K."/>
            <person name="Wing R.A."/>
            <person name="Wolfner M.F."/>
            <person name="Wong A."/>
            <person name="Wong G.K."/>
            <person name="Wu C.I."/>
            <person name="Wu G."/>
            <person name="Yamamoto D."/>
            <person name="Yang H.P."/>
            <person name="Yang S.P."/>
            <person name="Yorke J.A."/>
            <person name="Yoshida K."/>
            <person name="Zdobnov E."/>
            <person name="Zhang P."/>
            <person name="Zhang Y."/>
            <person name="Zimin A.V."/>
            <person name="Baldwin J."/>
            <person name="Abdouelleil A."/>
            <person name="Abdulkadir J."/>
            <person name="Abebe A."/>
            <person name="Abera B."/>
            <person name="Abreu J."/>
            <person name="Acer S.C."/>
            <person name="Aftuck L."/>
            <person name="Alexander A."/>
            <person name="An P."/>
            <person name="Anderson E."/>
            <person name="Anderson S."/>
            <person name="Arachi H."/>
            <person name="Azer M."/>
            <person name="Bachantsang P."/>
            <person name="Barry A."/>
            <person name="Bayul T."/>
            <person name="Berlin A."/>
            <person name="Bessette D."/>
            <person name="Bloom T."/>
            <person name="Blye J."/>
            <person name="Boguslavskiy L."/>
            <person name="Bonnet C."/>
            <person name="Boukhgalter B."/>
            <person name="Bourzgui I."/>
            <person name="Brown A."/>
            <person name="Cahill P."/>
            <person name="Channer S."/>
            <person name="Cheshatsang Y."/>
            <person name="Chuda L."/>
            <person name="Citroen M."/>
            <person name="Collymore A."/>
            <person name="Cooke P."/>
            <person name="Costello M."/>
            <person name="D'Aco K."/>
            <person name="Daza R."/>
            <person name="De Haan G."/>
            <person name="DeGray S."/>
            <person name="DeMaso C."/>
            <person name="Dhargay N."/>
            <person name="Dooley K."/>
            <person name="Dooley E."/>
            <person name="Doricent M."/>
            <person name="Dorje P."/>
            <person name="Dorjee K."/>
            <person name="Dupes A."/>
            <person name="Elong R."/>
            <person name="Falk J."/>
            <person name="Farina A."/>
            <person name="Faro S."/>
            <person name="Ferguson D."/>
            <person name="Fisher S."/>
            <person name="Foley C.D."/>
            <person name="Franke A."/>
            <person name="Friedrich D."/>
            <person name="Gadbois L."/>
            <person name="Gearin G."/>
            <person name="Gearin C.R."/>
            <person name="Giannoukos G."/>
            <person name="Goode T."/>
            <person name="Graham J."/>
            <person name="Grandbois E."/>
            <person name="Grewal S."/>
            <person name="Gyaltsen K."/>
            <person name="Hafez N."/>
            <person name="Hagos B."/>
            <person name="Hall J."/>
            <person name="Henson C."/>
            <person name="Hollinger A."/>
            <person name="Honan T."/>
            <person name="Huard M.D."/>
            <person name="Hughes L."/>
            <person name="Hurhula B."/>
            <person name="Husby M.E."/>
            <person name="Kamat A."/>
            <person name="Kanga B."/>
            <person name="Kashin S."/>
            <person name="Khazanovich D."/>
            <person name="Kisner P."/>
            <person name="Lance K."/>
            <person name="Lara M."/>
            <person name="Lee W."/>
            <person name="Lennon N."/>
            <person name="Letendre F."/>
            <person name="LeVine R."/>
            <person name="Lipovsky A."/>
            <person name="Liu X."/>
            <person name="Liu J."/>
            <person name="Liu S."/>
            <person name="Lokyitsang T."/>
            <person name="Lokyitsang Y."/>
            <person name="Lubonja R."/>
            <person name="Lui A."/>
            <person name="MacDonald P."/>
            <person name="Magnisalis V."/>
            <person name="Maru K."/>
            <person name="Matthews C."/>
            <person name="McCusker W."/>
            <person name="McDonough S."/>
            <person name="Mehta T."/>
            <person name="Meldrim J."/>
            <person name="Meneus L."/>
            <person name="Mihai O."/>
            <person name="Mihalev A."/>
            <person name="Mihova T."/>
            <person name="Mittelman R."/>
            <person name="Mlenga V."/>
            <person name="Montmayeur A."/>
            <person name="Mulrain L."/>
            <person name="Navidi A."/>
            <person name="Naylor J."/>
            <person name="Negash T."/>
            <person name="Nguyen T."/>
            <person name="Nguyen N."/>
            <person name="Nicol R."/>
            <person name="Norbu C."/>
            <person name="Norbu N."/>
            <person name="Novod N."/>
            <person name="O'Neill B."/>
            <person name="Osman S."/>
            <person name="Markiewicz E."/>
            <person name="Oyono O.L."/>
            <person name="Patti C."/>
            <person name="Phunkhang P."/>
            <person name="Pierre F."/>
            <person name="Priest M."/>
            <person name="Raghuraman S."/>
            <person name="Rege F."/>
            <person name="Reyes R."/>
            <person name="Rise C."/>
            <person name="Rogov P."/>
            <person name="Ross K."/>
            <person name="Ryan E."/>
            <person name="Settipalli S."/>
            <person name="Shea T."/>
            <person name="Sherpa N."/>
            <person name="Shi L."/>
            <person name="Shih D."/>
            <person name="Sparrow T."/>
            <person name="Spaulding J."/>
            <person name="Stalker J."/>
            <person name="Stange-Thomann N."/>
            <person name="Stavropoulos S."/>
            <person name="Stone C."/>
            <person name="Strader C."/>
            <person name="Tesfaye S."/>
            <person name="Thomson T."/>
            <person name="Thoulutsang Y."/>
            <person name="Thoulutsang D."/>
            <person name="Topham K."/>
            <person name="Topping I."/>
            <person name="Tsamla T."/>
            <person name="Vassiliev H."/>
            <person name="Vo A."/>
            <person name="Wangchuk T."/>
            <person name="Wangdi T."/>
            <person name="Weiand M."/>
            <person name="Wilkinson J."/>
            <person name="Wilson A."/>
            <person name="Yadav S."/>
            <person name="Young G."/>
            <person name="Yu Q."/>
            <person name="Zembek L."/>
            <person name="Zhong D."/>
            <person name="Zimmer A."/>
            <person name="Zwirko Z."/>
            <person name="Jaffe D.B."/>
            <person name="Alvarez P."/>
            <person name="Brockman W."/>
            <person name="Butler J."/>
            <person name="Chin C."/>
            <person name="Gnerre S."/>
            <person name="Grabherr M."/>
            <person name="Kleber M."/>
            <person name="Mauceli E."/>
            <person name="MacCallum I."/>
        </authorList>
    </citation>
    <scope>NUCLEOTIDE SEQUENCE [LARGE SCALE GENOMIC DNA]</scope>
    <source>
        <strain evidence="11">Tucson 15287-2541.00</strain>
    </source>
</reference>